<feature type="domain" description="Restriction endonuclease type I HsdR N-terminal" evidence="11">
    <location>
        <begin position="3"/>
        <end position="146"/>
    </location>
</feature>
<organism evidence="12 13">
    <name type="scientific">Intestinibacter bartlettii CAG:1329</name>
    <dbReference type="NCBI Taxonomy" id="1263063"/>
    <lineage>
        <taxon>Bacteria</taxon>
        <taxon>Bacillati</taxon>
        <taxon>Bacillota</taxon>
        <taxon>Clostridia</taxon>
        <taxon>Peptostreptococcales</taxon>
        <taxon>Peptostreptococcaceae</taxon>
        <taxon>Intestinibacter</taxon>
    </lineage>
</organism>
<accession>R5XCY4</accession>
<dbReference type="PANTHER" id="PTHR30195">
    <property type="entry name" value="TYPE I SITE-SPECIFIC DEOXYRIBONUCLEASE PROTEIN SUBUNIT M AND R"/>
    <property type="match status" value="1"/>
</dbReference>
<dbReference type="RefSeq" id="WP_022071571.1">
    <property type="nucleotide sequence ID" value="NZ_HF999326.1"/>
</dbReference>
<dbReference type="InterPro" id="IPR007409">
    <property type="entry name" value="Restrct_endonuc_type1_HsdR_N"/>
</dbReference>
<dbReference type="Gene3D" id="3.90.1570.50">
    <property type="match status" value="1"/>
</dbReference>
<evidence type="ECO:0000256" key="8">
    <source>
        <dbReference type="ARBA" id="ARBA00022801"/>
    </source>
</evidence>
<dbReference type="EC" id="3.1.21.3" evidence="3"/>
<proteinExistence type="inferred from homology"/>
<name>R5XCY4_9FIRM</name>
<evidence type="ECO:0000259" key="11">
    <source>
        <dbReference type="Pfam" id="PF04313"/>
    </source>
</evidence>
<dbReference type="InterPro" id="IPR051268">
    <property type="entry name" value="Type-I_R_enzyme_R_subunit"/>
</dbReference>
<dbReference type="PANTHER" id="PTHR30195:SF15">
    <property type="entry name" value="TYPE I RESTRICTION ENZYME HINDI ENDONUCLEASE SUBUNIT"/>
    <property type="match status" value="1"/>
</dbReference>
<evidence type="ECO:0000256" key="5">
    <source>
        <dbReference type="ARBA" id="ARBA00022741"/>
    </source>
</evidence>
<evidence type="ECO:0000256" key="4">
    <source>
        <dbReference type="ARBA" id="ARBA00022722"/>
    </source>
</evidence>
<evidence type="ECO:0000256" key="1">
    <source>
        <dbReference type="ARBA" id="ARBA00000851"/>
    </source>
</evidence>
<dbReference type="GO" id="GO:0005524">
    <property type="term" value="F:ATP binding"/>
    <property type="evidence" value="ECO:0007669"/>
    <property type="project" value="UniProtKB-KW"/>
</dbReference>
<evidence type="ECO:0000256" key="7">
    <source>
        <dbReference type="ARBA" id="ARBA00022759"/>
    </source>
</evidence>
<protein>
    <recommendedName>
        <fullName evidence="3">type I site-specific deoxyribonuclease</fullName>
        <ecNumber evidence="3">3.1.21.3</ecNumber>
    </recommendedName>
</protein>
<comment type="catalytic activity">
    <reaction evidence="1">
        <text>Endonucleolytic cleavage of DNA to give random double-stranded fragments with terminal 5'-phosphates, ATP is simultaneously hydrolyzed.</text>
        <dbReference type="EC" id="3.1.21.3"/>
    </reaction>
</comment>
<dbReference type="GO" id="GO:0003677">
    <property type="term" value="F:DNA binding"/>
    <property type="evidence" value="ECO:0007669"/>
    <property type="project" value="UniProtKB-KW"/>
</dbReference>
<comment type="similarity">
    <text evidence="2">Belongs to the HsdR family.</text>
</comment>
<keyword evidence="5" id="KW-0547">Nucleotide-binding</keyword>
<dbReference type="Pfam" id="PF04313">
    <property type="entry name" value="HSDR_N"/>
    <property type="match status" value="1"/>
</dbReference>
<dbReference type="Proteomes" id="UP000017980">
    <property type="component" value="Unassembled WGS sequence"/>
</dbReference>
<evidence type="ECO:0000256" key="6">
    <source>
        <dbReference type="ARBA" id="ARBA00022747"/>
    </source>
</evidence>
<keyword evidence="8" id="KW-0378">Hydrolase</keyword>
<dbReference type="AlphaFoldDB" id="R5XCY4"/>
<evidence type="ECO:0000256" key="2">
    <source>
        <dbReference type="ARBA" id="ARBA00008598"/>
    </source>
</evidence>
<keyword evidence="4" id="KW-0540">Nuclease</keyword>
<dbReference type="CDD" id="cd22332">
    <property type="entry name" value="HsdR_N"/>
    <property type="match status" value="1"/>
</dbReference>
<keyword evidence="10" id="KW-0238">DNA-binding</keyword>
<sequence>MIFNEDTRVKLPATIHFFRLGYSYQSLKEADIDFNTKIFLNRFRPSLERINNKTFSNNEIQSILIDINSIIKTNDLGKEFYNWLINPLGKVKLIDFDNIENNDFAIVDELPFTIQKDTKEGSFRPDINILINGIPFAFLEVKKPNNEGGIQKNLIE</sequence>
<evidence type="ECO:0000256" key="3">
    <source>
        <dbReference type="ARBA" id="ARBA00012654"/>
    </source>
</evidence>
<dbReference type="GO" id="GO:0009307">
    <property type="term" value="P:DNA restriction-modification system"/>
    <property type="evidence" value="ECO:0007669"/>
    <property type="project" value="UniProtKB-KW"/>
</dbReference>
<evidence type="ECO:0000313" key="12">
    <source>
        <dbReference type="EMBL" id="CDA10234.1"/>
    </source>
</evidence>
<dbReference type="EMBL" id="CBBD010000038">
    <property type="protein sequence ID" value="CDA10234.1"/>
    <property type="molecule type" value="Genomic_DNA"/>
</dbReference>
<gene>
    <name evidence="12" type="ORF">BN488_01273</name>
</gene>
<keyword evidence="6" id="KW-0680">Restriction system</keyword>
<keyword evidence="7" id="KW-0255">Endonuclease</keyword>
<evidence type="ECO:0000256" key="10">
    <source>
        <dbReference type="ARBA" id="ARBA00023125"/>
    </source>
</evidence>
<evidence type="ECO:0000313" key="13">
    <source>
        <dbReference type="Proteomes" id="UP000017980"/>
    </source>
</evidence>
<evidence type="ECO:0000256" key="9">
    <source>
        <dbReference type="ARBA" id="ARBA00022840"/>
    </source>
</evidence>
<reference evidence="12" key="1">
    <citation type="submission" date="2012-11" db="EMBL/GenBank/DDBJ databases">
        <title>Dependencies among metagenomic species, viruses, plasmids and units of genetic variation.</title>
        <authorList>
            <person name="Nielsen H.B."/>
            <person name="Almeida M."/>
            <person name="Juncker A.S."/>
            <person name="Rasmussen S."/>
            <person name="Li J."/>
            <person name="Sunagawa S."/>
            <person name="Plichta D."/>
            <person name="Gautier L."/>
            <person name="Le Chatelier E."/>
            <person name="Peletier E."/>
            <person name="Bonde I."/>
            <person name="Nielsen T."/>
            <person name="Manichanh C."/>
            <person name="Arumugam M."/>
            <person name="Batto J."/>
            <person name="Santos M.B.Q.D."/>
            <person name="Blom N."/>
            <person name="Borruel N."/>
            <person name="Burgdorf K.S."/>
            <person name="Boumezbeur F."/>
            <person name="Casellas F."/>
            <person name="Dore J."/>
            <person name="Guarner F."/>
            <person name="Hansen T."/>
            <person name="Hildebrand F."/>
            <person name="Kaas R.S."/>
            <person name="Kennedy S."/>
            <person name="Kristiansen K."/>
            <person name="Kultima J.R."/>
            <person name="Leonard P."/>
            <person name="Levenez F."/>
            <person name="Lund O."/>
            <person name="Moumen B."/>
            <person name="Le Paslier D."/>
            <person name="Pons N."/>
            <person name="Pedersen O."/>
            <person name="Prifti E."/>
            <person name="Qin J."/>
            <person name="Raes J."/>
            <person name="Tap J."/>
            <person name="Tims S."/>
            <person name="Ussery D.W."/>
            <person name="Yamada T."/>
            <person name="MetaHit consortium"/>
            <person name="Renault P."/>
            <person name="Sicheritz-Ponten T."/>
            <person name="Bork P."/>
            <person name="Wang J."/>
            <person name="Brunak S."/>
            <person name="Ehrlich S.D."/>
        </authorList>
    </citation>
    <scope>NUCLEOTIDE SEQUENCE [LARGE SCALE GENOMIC DNA]</scope>
</reference>
<dbReference type="GO" id="GO:0009035">
    <property type="term" value="F:type I site-specific deoxyribonuclease activity"/>
    <property type="evidence" value="ECO:0007669"/>
    <property type="project" value="UniProtKB-EC"/>
</dbReference>
<keyword evidence="9" id="KW-0067">ATP-binding</keyword>
<comment type="caution">
    <text evidence="12">The sequence shown here is derived from an EMBL/GenBank/DDBJ whole genome shotgun (WGS) entry which is preliminary data.</text>
</comment>